<comment type="caution">
    <text evidence="1">The sequence shown here is derived from an EMBL/GenBank/DDBJ whole genome shotgun (WGS) entry which is preliminary data.</text>
</comment>
<name>A0A8S9NGG5_BRACR</name>
<reference evidence="1" key="1">
    <citation type="submission" date="2019-12" db="EMBL/GenBank/DDBJ databases">
        <title>Genome sequencing and annotation of Brassica cretica.</title>
        <authorList>
            <person name="Studholme D.J."/>
            <person name="Sarris P."/>
        </authorList>
    </citation>
    <scope>NUCLEOTIDE SEQUENCE</scope>
    <source>
        <strain evidence="1">PFS-109/04</strain>
        <tissue evidence="1">Leaf</tissue>
    </source>
</reference>
<dbReference type="EMBL" id="QGKX02001621">
    <property type="protein sequence ID" value="KAF3500968.1"/>
    <property type="molecule type" value="Genomic_DNA"/>
</dbReference>
<protein>
    <submittedName>
        <fullName evidence="1">Uncharacterized protein</fullName>
    </submittedName>
</protein>
<proteinExistence type="predicted"/>
<dbReference type="Proteomes" id="UP000712600">
    <property type="component" value="Unassembled WGS sequence"/>
</dbReference>
<dbReference type="AlphaFoldDB" id="A0A8S9NGG5"/>
<sequence>MTSDPEICTAMIRKSPESLVFVTVGNVSHRRRDPSPSKGDHDLSLSCTTAVAHSQSPHPLMCFHIVLVVVTYLDGEKTQPLTVVQAV</sequence>
<evidence type="ECO:0000313" key="1">
    <source>
        <dbReference type="EMBL" id="KAF3500968.1"/>
    </source>
</evidence>
<organism evidence="1 2">
    <name type="scientific">Brassica cretica</name>
    <name type="common">Mustard</name>
    <dbReference type="NCBI Taxonomy" id="69181"/>
    <lineage>
        <taxon>Eukaryota</taxon>
        <taxon>Viridiplantae</taxon>
        <taxon>Streptophyta</taxon>
        <taxon>Embryophyta</taxon>
        <taxon>Tracheophyta</taxon>
        <taxon>Spermatophyta</taxon>
        <taxon>Magnoliopsida</taxon>
        <taxon>eudicotyledons</taxon>
        <taxon>Gunneridae</taxon>
        <taxon>Pentapetalae</taxon>
        <taxon>rosids</taxon>
        <taxon>malvids</taxon>
        <taxon>Brassicales</taxon>
        <taxon>Brassicaceae</taxon>
        <taxon>Brassiceae</taxon>
        <taxon>Brassica</taxon>
    </lineage>
</organism>
<accession>A0A8S9NGG5</accession>
<evidence type="ECO:0000313" key="2">
    <source>
        <dbReference type="Proteomes" id="UP000712600"/>
    </source>
</evidence>
<gene>
    <name evidence="1" type="ORF">F2Q69_00040430</name>
</gene>